<dbReference type="Proteomes" id="UP001190700">
    <property type="component" value="Unassembled WGS sequence"/>
</dbReference>
<dbReference type="AlphaFoldDB" id="A0AAE0FVM6"/>
<dbReference type="Pfam" id="PF14015">
    <property type="entry name" value="DUF4231"/>
    <property type="match status" value="1"/>
</dbReference>
<keyword evidence="2" id="KW-1133">Transmembrane helix</keyword>
<protein>
    <recommendedName>
        <fullName evidence="3">SMODS and SLOG-associating 2TM effector domain-containing protein</fullName>
    </recommendedName>
</protein>
<organism evidence="4 5">
    <name type="scientific">Cymbomonas tetramitiformis</name>
    <dbReference type="NCBI Taxonomy" id="36881"/>
    <lineage>
        <taxon>Eukaryota</taxon>
        <taxon>Viridiplantae</taxon>
        <taxon>Chlorophyta</taxon>
        <taxon>Pyramimonadophyceae</taxon>
        <taxon>Pyramimonadales</taxon>
        <taxon>Pyramimonadaceae</taxon>
        <taxon>Cymbomonas</taxon>
    </lineage>
</organism>
<dbReference type="NCBIfam" id="NF033634">
    <property type="entry name" value="SLATT_1"/>
    <property type="match status" value="1"/>
</dbReference>
<keyword evidence="2" id="KW-0472">Membrane</keyword>
<accession>A0AAE0FVM6</accession>
<comment type="caution">
    <text evidence="4">The sequence shown here is derived from an EMBL/GenBank/DDBJ whole genome shotgun (WGS) entry which is preliminary data.</text>
</comment>
<dbReference type="EMBL" id="LGRX02013462">
    <property type="protein sequence ID" value="KAK3266061.1"/>
    <property type="molecule type" value="Genomic_DNA"/>
</dbReference>
<evidence type="ECO:0000256" key="1">
    <source>
        <dbReference type="SAM" id="MobiDB-lite"/>
    </source>
</evidence>
<evidence type="ECO:0000259" key="3">
    <source>
        <dbReference type="Pfam" id="PF18181"/>
    </source>
</evidence>
<evidence type="ECO:0000256" key="2">
    <source>
        <dbReference type="SAM" id="Phobius"/>
    </source>
</evidence>
<keyword evidence="5" id="KW-1185">Reference proteome</keyword>
<feature type="transmembrane region" description="Helical" evidence="2">
    <location>
        <begin position="744"/>
        <end position="763"/>
    </location>
</feature>
<feature type="region of interest" description="Disordered" evidence="1">
    <location>
        <begin position="434"/>
        <end position="467"/>
    </location>
</feature>
<proteinExistence type="predicted"/>
<dbReference type="Pfam" id="PF18181">
    <property type="entry name" value="SLATT_1"/>
    <property type="match status" value="1"/>
</dbReference>
<feature type="region of interest" description="Disordered" evidence="1">
    <location>
        <begin position="894"/>
        <end position="943"/>
    </location>
</feature>
<dbReference type="InterPro" id="IPR025325">
    <property type="entry name" value="DUF4231"/>
</dbReference>
<keyword evidence="2" id="KW-0812">Transmembrane</keyword>
<dbReference type="InterPro" id="IPR040884">
    <property type="entry name" value="SLATT_1"/>
</dbReference>
<gene>
    <name evidence="4" type="ORF">CYMTET_25291</name>
</gene>
<feature type="compositionally biased region" description="Acidic residues" evidence="1">
    <location>
        <begin position="440"/>
        <end position="449"/>
    </location>
</feature>
<feature type="domain" description="SMODS and SLOG-associating 2TM effector" evidence="3">
    <location>
        <begin position="986"/>
        <end position="1107"/>
    </location>
</feature>
<reference evidence="4 5" key="1">
    <citation type="journal article" date="2015" name="Genome Biol. Evol.">
        <title>Comparative Genomics of a Bacterivorous Green Alga Reveals Evolutionary Causalities and Consequences of Phago-Mixotrophic Mode of Nutrition.</title>
        <authorList>
            <person name="Burns J.A."/>
            <person name="Paasch A."/>
            <person name="Narechania A."/>
            <person name="Kim E."/>
        </authorList>
    </citation>
    <scope>NUCLEOTIDE SEQUENCE [LARGE SCALE GENOMIC DNA]</scope>
    <source>
        <strain evidence="4 5">PLY_AMNH</strain>
    </source>
</reference>
<name>A0AAE0FVM6_9CHLO</name>
<feature type="transmembrane region" description="Helical" evidence="2">
    <location>
        <begin position="775"/>
        <end position="795"/>
    </location>
</feature>
<evidence type="ECO:0000313" key="4">
    <source>
        <dbReference type="EMBL" id="KAK3266061.1"/>
    </source>
</evidence>
<sequence length="1138" mass="127076">MATEDSVVTECELSKFKSIDNHEEITHEQLEKCQLDELLKHAAQLQTAKDALQELEKLQIQATFSLIEDIKVKDHKSKILFLTNKQAHSLDLSNLERFIQAMNIEPRPKFVINFLSSMWISPCGSREDNSWSDFARQQGSKDYSGCEPVVAELGGLAGNDRINERLLRFLRECVLPVAIQTNALVLTTDIRCLLGKHFGWLCEKEAEVRGGNLPFTTICVNSAVDLTRATKAQNTLASTLYTQSTRWKEGMRDIQQAMAKTYGPWESKWLPKDFDVPSGCTHYITVDSVNKEEQMCDWGPLFQLRARILQQFSKDLPSIAIVTGHHFWGKQAIEHISKDYIGRNLPLLCINSFVWPGNEKPRTVERTRQLLVQLQRQLVEEGGTNFLWMSIAAALHSAMKYELKQGRQESSEHKLIWQVLEQRVTDRHAQAVQFDKGDDAESDDVDAGSDIEQGNAPLGTTLRSGDDANGIDGVGGYASVGKGKDPRGGVDAVCGAVPVRQAPREKEEKKAEVITAAVEALRDINEEIGYSWYTRAWPTREEASLSKLEAEVNACVSTEDLDAVVREASLRWVGINGLHRRIKLLYTEHKDCFVPRKDGNWAIVLGVRPGTDLPAAKEALEMNIAKWREVCDSMRSIAKPDALYARFRRDVSALPDWWNYGKFEPLFFPTLCDSFSELLASSYTYSCPLDDFQGIRHIIGLIARIDRLPQENSEQAMLVLTRTWDKIDIYMHVATRSKHITNTFFTAMLLVSLAITVGTIISLNRPDVFANTELHWLVIVCTLLLTALTTFFGLMNPATKWQQLRSAALTLESEIWRFRTRSGPYSLNCANVIGEGTLSREPELHLLHATQEMSRLVLKSASVVDTAFLSRFNALFEEPKENLNVYKHGQHKGCPTISSGSRQGKEARREGLAVNTGGKLQQRGSKSAVGQGYLTSKDSAGGAPPARAGWAWAWGRGMEEEEDSAEAVVLAAGQDDHHSPIAPKQYIDLRVKPQLCFYQSRLPGYARARYSIEAAILGTSLIATLLAFMNMSQWAPISAATATALTAYSKFKGHDKKLQRMSEAIAGVETLLLWWGTLTEVEQANLSNVNALITACEETFKSERQAWVSTAMQSVLQMTAQVTKGDRNDGKLAGGKVD</sequence>
<evidence type="ECO:0000313" key="5">
    <source>
        <dbReference type="Proteomes" id="UP001190700"/>
    </source>
</evidence>